<sequence length="67" mass="7609">MGGEELEKRTHGSFLAQIWAIGISKGPAGRELECITKSPSSRSQFKIWGRQEIQKVQQRKVQIENIL</sequence>
<gene>
    <name evidence="1" type="ORF">KOW79_004859</name>
</gene>
<evidence type="ECO:0000313" key="2">
    <source>
        <dbReference type="Proteomes" id="UP000824219"/>
    </source>
</evidence>
<dbReference type="EMBL" id="JAHKSW010000006">
    <property type="protein sequence ID" value="KAG7330890.1"/>
    <property type="molecule type" value="Genomic_DNA"/>
</dbReference>
<dbReference type="AlphaFoldDB" id="A0A9D3SPM3"/>
<reference evidence="1 2" key="1">
    <citation type="submission" date="2021-06" db="EMBL/GenBank/DDBJ databases">
        <title>Chromosome-level genome assembly of the red-tail catfish (Hemibagrus wyckioides).</title>
        <authorList>
            <person name="Shao F."/>
        </authorList>
    </citation>
    <scope>NUCLEOTIDE SEQUENCE [LARGE SCALE GENOMIC DNA]</scope>
    <source>
        <strain evidence="1">EC202008001</strain>
        <tissue evidence="1">Blood</tissue>
    </source>
</reference>
<accession>A0A9D3SPM3</accession>
<comment type="caution">
    <text evidence="1">The sequence shown here is derived from an EMBL/GenBank/DDBJ whole genome shotgun (WGS) entry which is preliminary data.</text>
</comment>
<name>A0A9D3SPM3_9TELE</name>
<evidence type="ECO:0000313" key="1">
    <source>
        <dbReference type="EMBL" id="KAG7330890.1"/>
    </source>
</evidence>
<proteinExistence type="predicted"/>
<keyword evidence="2" id="KW-1185">Reference proteome</keyword>
<organism evidence="1 2">
    <name type="scientific">Hemibagrus wyckioides</name>
    <dbReference type="NCBI Taxonomy" id="337641"/>
    <lineage>
        <taxon>Eukaryota</taxon>
        <taxon>Metazoa</taxon>
        <taxon>Chordata</taxon>
        <taxon>Craniata</taxon>
        <taxon>Vertebrata</taxon>
        <taxon>Euteleostomi</taxon>
        <taxon>Actinopterygii</taxon>
        <taxon>Neopterygii</taxon>
        <taxon>Teleostei</taxon>
        <taxon>Ostariophysi</taxon>
        <taxon>Siluriformes</taxon>
        <taxon>Bagridae</taxon>
        <taxon>Hemibagrus</taxon>
    </lineage>
</organism>
<protein>
    <submittedName>
        <fullName evidence="1">Uncharacterized protein</fullName>
    </submittedName>
</protein>
<dbReference type="Proteomes" id="UP000824219">
    <property type="component" value="Linkage Group LG06"/>
</dbReference>